<proteinExistence type="predicted"/>
<dbReference type="InterPro" id="IPR024181">
    <property type="entry name" value="Chemotax_regulator_CheV"/>
</dbReference>
<evidence type="ECO:0000313" key="5">
    <source>
        <dbReference type="Proteomes" id="UP000202440"/>
    </source>
</evidence>
<dbReference type="Gene3D" id="2.40.50.180">
    <property type="entry name" value="CheA-289, Domain 4"/>
    <property type="match status" value="1"/>
</dbReference>
<keyword evidence="1" id="KW-0597">Phosphoprotein</keyword>
<dbReference type="PIRSF" id="PIRSF002867">
    <property type="entry name" value="CheV"/>
    <property type="match status" value="1"/>
</dbReference>
<dbReference type="InterPro" id="IPR011006">
    <property type="entry name" value="CheY-like_superfamily"/>
</dbReference>
<evidence type="ECO:0000259" key="3">
    <source>
        <dbReference type="PROSITE" id="PS50851"/>
    </source>
</evidence>
<name>A0A222FLX6_9GAMM</name>
<evidence type="ECO:0000313" key="4">
    <source>
        <dbReference type="EMBL" id="ASP40025.1"/>
    </source>
</evidence>
<evidence type="ECO:0000259" key="2">
    <source>
        <dbReference type="PROSITE" id="PS50110"/>
    </source>
</evidence>
<dbReference type="GO" id="GO:0000160">
    <property type="term" value="P:phosphorelay signal transduction system"/>
    <property type="evidence" value="ECO:0007669"/>
    <property type="project" value="InterPro"/>
</dbReference>
<gene>
    <name evidence="4" type="ORF">CHH28_15680</name>
</gene>
<dbReference type="PANTHER" id="PTHR47233">
    <property type="entry name" value="CHEMOTAXIS PROTEIN CHEV"/>
    <property type="match status" value="1"/>
</dbReference>
<sequence>MSGVLSSVDARTQLVGQNRLELLLFHLGGTQLFAINVFKVQEVMRLPALTKMPDRHPVVRGVTHLRGQTVPVVDLRHAIQMGPLKTTEEEATIIVTEYNMTVQAFLVGGVDRIVNMNWNEILPPPGGSGRNHYLTAITRIEERIVEIIDVEKVLAEIAPYDLDLSEDLYDQELLARIKGKDILIVDDSHVALGQMKQVLTPMGLNIVEANNGLEAYQMLMHWKEQGKDLENDLVMIITDAEMPEMDGYMLTTEIRRDPQLKGTTIILHTSLSGSFNRAMVKKVGCDGFLSKFAPEAMTTEVQRLMRVKLGMEAPSD</sequence>
<dbReference type="SMART" id="SM00260">
    <property type="entry name" value="CheW"/>
    <property type="match status" value="1"/>
</dbReference>
<organism evidence="4 5">
    <name type="scientific">Bacterioplanes sanyensis</name>
    <dbReference type="NCBI Taxonomy" id="1249553"/>
    <lineage>
        <taxon>Bacteria</taxon>
        <taxon>Pseudomonadati</taxon>
        <taxon>Pseudomonadota</taxon>
        <taxon>Gammaproteobacteria</taxon>
        <taxon>Oceanospirillales</taxon>
        <taxon>Oceanospirillaceae</taxon>
        <taxon>Bacterioplanes</taxon>
    </lineage>
</organism>
<dbReference type="InterPro" id="IPR002545">
    <property type="entry name" value="CheW-lke_dom"/>
</dbReference>
<keyword evidence="5" id="KW-1185">Reference proteome</keyword>
<dbReference type="SUPFAM" id="SSF52172">
    <property type="entry name" value="CheY-like"/>
    <property type="match status" value="1"/>
</dbReference>
<dbReference type="CDD" id="cd19924">
    <property type="entry name" value="REC_CheV-like"/>
    <property type="match status" value="1"/>
</dbReference>
<dbReference type="Gene3D" id="2.30.30.40">
    <property type="entry name" value="SH3 Domains"/>
    <property type="match status" value="1"/>
</dbReference>
<dbReference type="Pfam" id="PF01584">
    <property type="entry name" value="CheW"/>
    <property type="match status" value="1"/>
</dbReference>
<dbReference type="InterPro" id="IPR001789">
    <property type="entry name" value="Sig_transdc_resp-reg_receiver"/>
</dbReference>
<dbReference type="SMART" id="SM00448">
    <property type="entry name" value="REC"/>
    <property type="match status" value="1"/>
</dbReference>
<dbReference type="EMBL" id="CP022530">
    <property type="protein sequence ID" value="ASP40025.1"/>
    <property type="molecule type" value="Genomic_DNA"/>
</dbReference>
<dbReference type="KEGG" id="bsan:CHH28_15680"/>
<reference evidence="4 5" key="1">
    <citation type="submission" date="2017-07" db="EMBL/GenBank/DDBJ databases">
        <title>Annotated genome sequence of Bacterioplanes sanyensis isolated from Red Sea.</title>
        <authorList>
            <person name="Rehman Z.U."/>
        </authorList>
    </citation>
    <scope>NUCLEOTIDE SEQUENCE [LARGE SCALE GENOMIC DNA]</scope>
    <source>
        <strain evidence="4 5">NV9</strain>
    </source>
</reference>
<dbReference type="Pfam" id="PF00072">
    <property type="entry name" value="Response_reg"/>
    <property type="match status" value="1"/>
</dbReference>
<dbReference type="PROSITE" id="PS50110">
    <property type="entry name" value="RESPONSE_REGULATORY"/>
    <property type="match status" value="1"/>
</dbReference>
<feature type="domain" description="Response regulatory" evidence="2">
    <location>
        <begin position="181"/>
        <end position="306"/>
    </location>
</feature>
<dbReference type="PROSITE" id="PS50851">
    <property type="entry name" value="CHEW"/>
    <property type="match status" value="1"/>
</dbReference>
<protein>
    <submittedName>
        <fullName evidence="4">Chemotaxis protein CheW</fullName>
    </submittedName>
</protein>
<dbReference type="Proteomes" id="UP000202440">
    <property type="component" value="Chromosome"/>
</dbReference>
<dbReference type="RefSeq" id="WP_094061199.1">
    <property type="nucleotide sequence ID" value="NZ_CP022530.1"/>
</dbReference>
<dbReference type="OrthoDB" id="9806105at2"/>
<dbReference type="SUPFAM" id="SSF50341">
    <property type="entry name" value="CheW-like"/>
    <property type="match status" value="1"/>
</dbReference>
<dbReference type="AlphaFoldDB" id="A0A222FLX6"/>
<dbReference type="PANTHER" id="PTHR47233:SF3">
    <property type="entry name" value="CHEMOTAXIS PROTEIN CHEV"/>
    <property type="match status" value="1"/>
</dbReference>
<feature type="modified residue" description="4-aspartylphosphate" evidence="1">
    <location>
        <position position="239"/>
    </location>
</feature>
<accession>A0A222FLX6</accession>
<dbReference type="GO" id="GO:0006935">
    <property type="term" value="P:chemotaxis"/>
    <property type="evidence" value="ECO:0007669"/>
    <property type="project" value="InterPro"/>
</dbReference>
<evidence type="ECO:0000256" key="1">
    <source>
        <dbReference type="PROSITE-ProRule" id="PRU00169"/>
    </source>
</evidence>
<feature type="domain" description="CheW-like" evidence="3">
    <location>
        <begin position="19"/>
        <end position="159"/>
    </location>
</feature>
<dbReference type="InterPro" id="IPR036061">
    <property type="entry name" value="CheW-like_dom_sf"/>
</dbReference>
<dbReference type="Gene3D" id="3.40.50.2300">
    <property type="match status" value="1"/>
</dbReference>